<dbReference type="Pfam" id="PF12855">
    <property type="entry name" value="Ecl1"/>
    <property type="match status" value="1"/>
</dbReference>
<feature type="compositionally biased region" description="Low complexity" evidence="1">
    <location>
        <begin position="82"/>
        <end position="97"/>
    </location>
</feature>
<evidence type="ECO:0000256" key="1">
    <source>
        <dbReference type="SAM" id="MobiDB-lite"/>
    </source>
</evidence>
<dbReference type="InParanoid" id="A0A168LK44"/>
<keyword evidence="3" id="KW-1185">Reference proteome</keyword>
<dbReference type="InterPro" id="IPR024368">
    <property type="entry name" value="Ecl1/2/3"/>
</dbReference>
<name>A0A168LK44_ABSGL</name>
<protein>
    <submittedName>
        <fullName evidence="2">Uncharacterized protein</fullName>
    </submittedName>
</protein>
<evidence type="ECO:0000313" key="2">
    <source>
        <dbReference type="EMBL" id="SAL96966.1"/>
    </source>
</evidence>
<dbReference type="AlphaFoldDB" id="A0A168LK44"/>
<accession>A0A168LK44</accession>
<feature type="region of interest" description="Disordered" evidence="1">
    <location>
        <begin position="71"/>
        <end position="97"/>
    </location>
</feature>
<sequence>MDLSWCIICDNRIDDRVTESSLYCSDSCQGKDQSYSSVTGCQEQNNHYSTASPLEKLGPLKNIVRLNKVGGSSLLPPPAPAPLSSTSSSRSKRANGSSYPWELLYTRPRNKRHFMVKRCQPMLASASTTATVLFNPKPSLV</sequence>
<gene>
    <name evidence="2" type="primary">ABSGL_02424.1 scaffold 3452</name>
</gene>
<organism evidence="2">
    <name type="scientific">Absidia glauca</name>
    <name type="common">Pin mould</name>
    <dbReference type="NCBI Taxonomy" id="4829"/>
    <lineage>
        <taxon>Eukaryota</taxon>
        <taxon>Fungi</taxon>
        <taxon>Fungi incertae sedis</taxon>
        <taxon>Mucoromycota</taxon>
        <taxon>Mucoromycotina</taxon>
        <taxon>Mucoromycetes</taxon>
        <taxon>Mucorales</taxon>
        <taxon>Cunninghamellaceae</taxon>
        <taxon>Absidia</taxon>
    </lineage>
</organism>
<evidence type="ECO:0000313" key="3">
    <source>
        <dbReference type="Proteomes" id="UP000078561"/>
    </source>
</evidence>
<reference evidence="2" key="1">
    <citation type="submission" date="2016-04" db="EMBL/GenBank/DDBJ databases">
        <authorList>
            <person name="Evans L.H."/>
            <person name="Alamgir A."/>
            <person name="Owens N."/>
            <person name="Weber N.D."/>
            <person name="Virtaneva K."/>
            <person name="Barbian K."/>
            <person name="Babar A."/>
            <person name="Rosenke K."/>
        </authorList>
    </citation>
    <scope>NUCLEOTIDE SEQUENCE [LARGE SCALE GENOMIC DNA]</scope>
    <source>
        <strain evidence="2">CBS 101.48</strain>
    </source>
</reference>
<dbReference type="OrthoDB" id="3599883at2759"/>
<dbReference type="EMBL" id="LT551507">
    <property type="protein sequence ID" value="SAL96966.1"/>
    <property type="molecule type" value="Genomic_DNA"/>
</dbReference>
<dbReference type="Proteomes" id="UP000078561">
    <property type="component" value="Unassembled WGS sequence"/>
</dbReference>
<proteinExistence type="predicted"/>